<gene>
    <name evidence="8 10" type="primary">rpsF</name>
    <name evidence="10" type="ORF">CKSOR_00357</name>
</gene>
<evidence type="ECO:0000256" key="5">
    <source>
        <dbReference type="ARBA" id="ARBA00023274"/>
    </source>
</evidence>
<protein>
    <recommendedName>
        <fullName evidence="7 8">Small ribosomal subunit protein bS6</fullName>
    </recommendedName>
</protein>
<evidence type="ECO:0000256" key="8">
    <source>
        <dbReference type="HAMAP-Rule" id="MF_00360"/>
    </source>
</evidence>
<name>A0A3S7J9X8_9PROT</name>
<keyword evidence="3 8" id="KW-0694">RNA-binding</keyword>
<feature type="compositionally biased region" description="Basic and acidic residues" evidence="9">
    <location>
        <begin position="105"/>
        <end position="123"/>
    </location>
</feature>
<organism evidence="10 11">
    <name type="scientific">Candidatus Kinetoplastidibacterium kentomonadis</name>
    <dbReference type="NCBI Taxonomy" id="1576550"/>
    <lineage>
        <taxon>Bacteria</taxon>
        <taxon>Pseudomonadati</taxon>
        <taxon>Pseudomonadota</taxon>
        <taxon>Betaproteobacteria</taxon>
        <taxon>Candidatus Kinetoplastidibacterium</taxon>
    </lineage>
</organism>
<dbReference type="PROSITE" id="PS01048">
    <property type="entry name" value="RIBOSOMAL_S6"/>
    <property type="match status" value="1"/>
</dbReference>
<keyword evidence="11" id="KW-1185">Reference proteome</keyword>
<dbReference type="InterPro" id="IPR000529">
    <property type="entry name" value="Ribosomal_bS6"/>
</dbReference>
<evidence type="ECO:0000256" key="2">
    <source>
        <dbReference type="ARBA" id="ARBA00022730"/>
    </source>
</evidence>
<sequence>MRHYEVVIIIHPDQSDQSLSMIDRYKNMVTNKNGIVHRSEDWGKKQLAYPIKKLVKAHYICLNIECNNEVLSELMESFKYNDAILRHLIIKKKNACTSPSIMMKTLEKEDSKKNNTNDKSNEQ</sequence>
<evidence type="ECO:0000256" key="7">
    <source>
        <dbReference type="ARBA" id="ARBA00035294"/>
    </source>
</evidence>
<evidence type="ECO:0000313" key="10">
    <source>
        <dbReference type="EMBL" id="AWD32475.1"/>
    </source>
</evidence>
<dbReference type="InterPro" id="IPR020815">
    <property type="entry name" value="Ribosomal_bS6_CS"/>
</dbReference>
<dbReference type="KEGG" id="kso:CKSOR_00357"/>
<evidence type="ECO:0000256" key="4">
    <source>
        <dbReference type="ARBA" id="ARBA00022980"/>
    </source>
</evidence>
<evidence type="ECO:0000256" key="6">
    <source>
        <dbReference type="ARBA" id="ARBA00035104"/>
    </source>
</evidence>
<dbReference type="InterPro" id="IPR035980">
    <property type="entry name" value="Ribosomal_bS6_sf"/>
</dbReference>
<evidence type="ECO:0000256" key="3">
    <source>
        <dbReference type="ARBA" id="ARBA00022884"/>
    </source>
</evidence>
<dbReference type="SUPFAM" id="SSF54995">
    <property type="entry name" value="Ribosomal protein S6"/>
    <property type="match status" value="1"/>
</dbReference>
<evidence type="ECO:0000256" key="9">
    <source>
        <dbReference type="SAM" id="MobiDB-lite"/>
    </source>
</evidence>
<dbReference type="GO" id="GO:0006412">
    <property type="term" value="P:translation"/>
    <property type="evidence" value="ECO:0007669"/>
    <property type="project" value="UniProtKB-UniRule"/>
</dbReference>
<dbReference type="GO" id="GO:0022627">
    <property type="term" value="C:cytosolic small ribosomal subunit"/>
    <property type="evidence" value="ECO:0007669"/>
    <property type="project" value="TreeGrafter"/>
</dbReference>
<comment type="function">
    <text evidence="6 8">Binds together with bS18 to 16S ribosomal RNA.</text>
</comment>
<keyword evidence="2 8" id="KW-0699">rRNA-binding</keyword>
<accession>A0A3S7J9X8</accession>
<dbReference type="GO" id="GO:0070181">
    <property type="term" value="F:small ribosomal subunit rRNA binding"/>
    <property type="evidence" value="ECO:0007669"/>
    <property type="project" value="TreeGrafter"/>
</dbReference>
<dbReference type="RefSeq" id="WP_108673882.1">
    <property type="nucleotide sequence ID" value="NZ_CP025628.1"/>
</dbReference>
<dbReference type="CDD" id="cd00473">
    <property type="entry name" value="bS6"/>
    <property type="match status" value="1"/>
</dbReference>
<dbReference type="NCBIfam" id="TIGR00166">
    <property type="entry name" value="S6"/>
    <property type="match status" value="1"/>
</dbReference>
<evidence type="ECO:0000256" key="1">
    <source>
        <dbReference type="ARBA" id="ARBA00009512"/>
    </source>
</evidence>
<dbReference type="InterPro" id="IPR020814">
    <property type="entry name" value="Ribosomal_S6_plastid/chlpt"/>
</dbReference>
<dbReference type="AlphaFoldDB" id="A0A3S7J9X8"/>
<dbReference type="PANTHER" id="PTHR21011">
    <property type="entry name" value="MITOCHONDRIAL 28S RIBOSOMAL PROTEIN S6"/>
    <property type="match status" value="1"/>
</dbReference>
<dbReference type="GO" id="GO:0003735">
    <property type="term" value="F:structural constituent of ribosome"/>
    <property type="evidence" value="ECO:0007669"/>
    <property type="project" value="InterPro"/>
</dbReference>
<reference evidence="10 11" key="1">
    <citation type="journal article" date="2018" name="Parasitology">
        <title>The reduced genome of Candidatus Kinetoplastibacterium sorsogonicusi, the endosymbiont of Kentomonas sorsogonicus (Trypanosomatidae): loss of the haem-synthesis pathway.</title>
        <authorList>
            <person name="Silva F.M."/>
            <person name="Kostygov A.Y."/>
            <person name="Spodareva V.V."/>
            <person name="Butenko A."/>
            <person name="Tossou R."/>
            <person name="Lukes J."/>
            <person name="Yurchenko V."/>
            <person name="Alves J.M.P."/>
        </authorList>
    </citation>
    <scope>NUCLEOTIDE SEQUENCE [LARGE SCALE GENOMIC DNA]</scope>
    <source>
        <strain evidence="10 11">MF-08</strain>
    </source>
</reference>
<dbReference type="Gene3D" id="3.30.70.60">
    <property type="match status" value="1"/>
</dbReference>
<dbReference type="InterPro" id="IPR014717">
    <property type="entry name" value="Transl_elong_EF1B/ribsomal_bS6"/>
</dbReference>
<proteinExistence type="inferred from homology"/>
<dbReference type="HAMAP" id="MF_00360">
    <property type="entry name" value="Ribosomal_bS6"/>
    <property type="match status" value="1"/>
</dbReference>
<keyword evidence="4 8" id="KW-0689">Ribosomal protein</keyword>
<keyword evidence="5 8" id="KW-0687">Ribonucleoprotein</keyword>
<dbReference type="PANTHER" id="PTHR21011:SF1">
    <property type="entry name" value="SMALL RIBOSOMAL SUBUNIT PROTEIN BS6M"/>
    <property type="match status" value="1"/>
</dbReference>
<evidence type="ECO:0000313" key="11">
    <source>
        <dbReference type="Proteomes" id="UP000266796"/>
    </source>
</evidence>
<dbReference type="Proteomes" id="UP000266796">
    <property type="component" value="Chromosome"/>
</dbReference>
<comment type="similarity">
    <text evidence="1 8">Belongs to the bacterial ribosomal protein bS6 family.</text>
</comment>
<dbReference type="EMBL" id="CP025628">
    <property type="protein sequence ID" value="AWD32475.1"/>
    <property type="molecule type" value="Genomic_DNA"/>
</dbReference>
<dbReference type="OrthoDB" id="9812702at2"/>
<dbReference type="Pfam" id="PF01250">
    <property type="entry name" value="Ribosomal_S6"/>
    <property type="match status" value="1"/>
</dbReference>
<feature type="region of interest" description="Disordered" evidence="9">
    <location>
        <begin position="101"/>
        <end position="123"/>
    </location>
</feature>